<name>A0A090N424_OSTTA</name>
<evidence type="ECO:0000256" key="1">
    <source>
        <dbReference type="SAM" id="Coils"/>
    </source>
</evidence>
<feature type="region of interest" description="Disordered" evidence="2">
    <location>
        <begin position="1"/>
        <end position="110"/>
    </location>
</feature>
<feature type="region of interest" description="Disordered" evidence="2">
    <location>
        <begin position="645"/>
        <end position="677"/>
    </location>
</feature>
<feature type="compositionally biased region" description="Low complexity" evidence="2">
    <location>
        <begin position="41"/>
        <end position="58"/>
    </location>
</feature>
<accession>A0A090N424</accession>
<feature type="region of interest" description="Disordered" evidence="2">
    <location>
        <begin position="277"/>
        <end position="298"/>
    </location>
</feature>
<protein>
    <submittedName>
        <fullName evidence="3">Unnamed product</fullName>
    </submittedName>
</protein>
<feature type="region of interest" description="Disordered" evidence="2">
    <location>
        <begin position="603"/>
        <end position="622"/>
    </location>
</feature>
<dbReference type="Proteomes" id="UP000009170">
    <property type="component" value="Unassembled WGS sequence"/>
</dbReference>
<dbReference type="KEGG" id="ota:OT_ostta09g03040"/>
<organism evidence="3 4">
    <name type="scientific">Ostreococcus tauri</name>
    <name type="common">Marine green alga</name>
    <dbReference type="NCBI Taxonomy" id="70448"/>
    <lineage>
        <taxon>Eukaryota</taxon>
        <taxon>Viridiplantae</taxon>
        <taxon>Chlorophyta</taxon>
        <taxon>Mamiellophyceae</taxon>
        <taxon>Mamiellales</taxon>
        <taxon>Bathycoccaceae</taxon>
        <taxon>Ostreococcus</taxon>
    </lineage>
</organism>
<dbReference type="InParanoid" id="A0A090N424"/>
<keyword evidence="4" id="KW-1185">Reference proteome</keyword>
<proteinExistence type="predicted"/>
<feature type="compositionally biased region" description="Low complexity" evidence="2">
    <location>
        <begin position="187"/>
        <end position="204"/>
    </location>
</feature>
<evidence type="ECO:0000256" key="2">
    <source>
        <dbReference type="SAM" id="MobiDB-lite"/>
    </source>
</evidence>
<feature type="compositionally biased region" description="Basic and acidic residues" evidence="2">
    <location>
        <begin position="166"/>
        <end position="181"/>
    </location>
</feature>
<dbReference type="EMBL" id="CAID01000009">
    <property type="protein sequence ID" value="CEF99123.1"/>
    <property type="molecule type" value="Genomic_DNA"/>
</dbReference>
<reference evidence="3 4" key="2">
    <citation type="journal article" date="2014" name="BMC Genomics">
        <title>An improved genome of the model marine alga Ostreococcus tauri unfolds by assessing Illumina de novo assemblies.</title>
        <authorList>
            <person name="Blanc-Mathieu R."/>
            <person name="Verhelst B."/>
            <person name="Derelle E."/>
            <person name="Rombauts S."/>
            <person name="Bouget F.Y."/>
            <person name="Carre I."/>
            <person name="Chateau A."/>
            <person name="Eyre-Walker A."/>
            <person name="Grimsley N."/>
            <person name="Moreau H."/>
            <person name="Piegu B."/>
            <person name="Rivals E."/>
            <person name="Schackwitz W."/>
            <person name="Van de Peer Y."/>
            <person name="Piganeau G."/>
        </authorList>
    </citation>
    <scope>NUCLEOTIDE SEQUENCE [LARGE SCALE GENOMIC DNA]</scope>
    <source>
        <strain evidence="4">OTTH 0595 / CCAP 157/2 / RCC745</strain>
    </source>
</reference>
<feature type="region of interest" description="Disordered" evidence="2">
    <location>
        <begin position="166"/>
        <end position="207"/>
    </location>
</feature>
<evidence type="ECO:0000313" key="4">
    <source>
        <dbReference type="Proteomes" id="UP000009170"/>
    </source>
</evidence>
<dbReference type="OrthoDB" id="10481091at2759"/>
<evidence type="ECO:0000313" key="3">
    <source>
        <dbReference type="EMBL" id="CEF99123.1"/>
    </source>
</evidence>
<gene>
    <name evidence="3" type="ORF">OT_ostta09g03040</name>
</gene>
<feature type="compositionally biased region" description="Basic and acidic residues" evidence="2">
    <location>
        <begin position="287"/>
        <end position="298"/>
    </location>
</feature>
<feature type="compositionally biased region" description="Gly residues" evidence="2">
    <location>
        <begin position="83"/>
        <end position="102"/>
    </location>
</feature>
<dbReference type="GeneID" id="9833542"/>
<feature type="compositionally biased region" description="Acidic residues" evidence="2">
    <location>
        <begin position="70"/>
        <end position="82"/>
    </location>
</feature>
<dbReference type="AlphaFoldDB" id="A0A090N424"/>
<reference evidence="4" key="1">
    <citation type="journal article" date="2006" name="Proc. Natl. Acad. Sci. U.S.A.">
        <title>Genome analysis of the smallest free-living eukaryote Ostreococcus tauri unveils many unique features.</title>
        <authorList>
            <person name="Derelle E."/>
            <person name="Ferraz C."/>
            <person name="Rombauts S."/>
            <person name="Rouze P."/>
            <person name="Worden A.Z."/>
            <person name="Robbens S."/>
            <person name="Partensky F."/>
            <person name="Degroeve S."/>
            <person name="Echeynie S."/>
            <person name="Cooke R."/>
            <person name="Saeys Y."/>
            <person name="Wuyts J."/>
            <person name="Jabbari K."/>
            <person name="Bowler C."/>
            <person name="Panaud O."/>
            <person name="Piegu B."/>
            <person name="Ball S.G."/>
            <person name="Ral J.-P."/>
            <person name="Bouget F.-Y."/>
            <person name="Piganeau G."/>
            <person name="De Baets B."/>
            <person name="Picard A."/>
            <person name="Delseny M."/>
            <person name="Demaille J."/>
            <person name="Van de Peer Y."/>
            <person name="Moreau H."/>
        </authorList>
    </citation>
    <scope>NUCLEOTIDE SEQUENCE [LARGE SCALE GENOMIC DNA]</scope>
    <source>
        <strain evidence="4">OTTH 0595 / CCAP 157/2 / RCC745</strain>
    </source>
</reference>
<comment type="caution">
    <text evidence="3">The sequence shown here is derived from an EMBL/GenBank/DDBJ whole genome shotgun (WGS) entry which is preliminary data.</text>
</comment>
<feature type="coiled-coil region" evidence="1">
    <location>
        <begin position="509"/>
        <end position="550"/>
    </location>
</feature>
<sequence>MGSACAKPSSTTPGARAPPGPAATPVKSILKPTTGRENDIARATATPNAATTTTTTATKKGANVTFAGVDADEGMESEDDETGGWGFRGRSFGGRAGGSGDDGGGDERRGSFTASVPVVVKEEEAHWFLSIGVDTRKAAATVMKSRLVAARVEEERLRELVLEAERARSEAEGEARRRTSQDDIANDGSRSGTSDSGTPTTPLGQSALMPWDVMVTVARAREGDARAALQKATLVVKKLAHAAAMWELKSAKRARQDIAEHLQKIEEKKGRRLVSAAQTRTTFETATEERERELAKTPQLEDARLTADGNLAEATARVHAARTALQNARDRKKGILSTFRNAVHTSMESSVDLLEFRQKEFSLRASNVTKTMFVAYDEMTHRLEEALINAMDAVAKKSPAKYNKSIDIESAAALTARDRAEASLNDATSQCMAEMRALEASTRSLLADVDEEIKLGIDEYYAAAEDERVCYLEAQRCTIACKMSHAAVQVYEDQYHATKSMSEEARMWASALDEEIDVLNKDLQIAEGQQKQAEEAAEAAQEEVNAAESACNSELTWTDDPNEKSARKESVRNVFEVITQFSKMIRDKSAPGGSDNTSLVQLSMQASGADSPRTSEERPRRSVLGFSTSISDADTTMESIMEKAHELEHSRDVQTLTRNVSRDALSYNPLQASNVPR</sequence>
<dbReference type="RefSeq" id="XP_003081292.2">
    <property type="nucleotide sequence ID" value="XM_003081244.2"/>
</dbReference>
<feature type="compositionally biased region" description="Polar residues" evidence="2">
    <location>
        <begin position="668"/>
        <end position="677"/>
    </location>
</feature>
<keyword evidence="1" id="KW-0175">Coiled coil</keyword>